<accession>A0A1F8G072</accession>
<keyword evidence="1" id="KW-0175">Coiled coil</keyword>
<name>A0A1F8G072_9BACT</name>
<comment type="caution">
    <text evidence="2">The sequence shown here is derived from an EMBL/GenBank/DDBJ whole genome shotgun (WGS) entry which is preliminary data.</text>
</comment>
<protein>
    <submittedName>
        <fullName evidence="2">Uncharacterized protein</fullName>
    </submittedName>
</protein>
<sequence>METGTNLEQQITEMEQALAAKRAQLEGQQTAGEISALPSEKETLHEVVGEKITELAPAGSRPAQSGAGLLPGVSVAPADPPAYLSPELKDKVQALVSVAFSKSLAEAVQLLAEENNPALNDAFHDVLTDQFYEELLKQGKLKPI</sequence>
<gene>
    <name evidence="2" type="ORF">A3F25_03095</name>
</gene>
<reference evidence="2 3" key="1">
    <citation type="journal article" date="2016" name="Nat. Commun.">
        <title>Thousands of microbial genomes shed light on interconnected biogeochemical processes in an aquifer system.</title>
        <authorList>
            <person name="Anantharaman K."/>
            <person name="Brown C.T."/>
            <person name="Hug L.A."/>
            <person name="Sharon I."/>
            <person name="Castelle C.J."/>
            <person name="Probst A.J."/>
            <person name="Thomas B.C."/>
            <person name="Singh A."/>
            <person name="Wilkins M.J."/>
            <person name="Karaoz U."/>
            <person name="Brodie E.L."/>
            <person name="Williams K.H."/>
            <person name="Hubbard S.S."/>
            <person name="Banfield J.F."/>
        </authorList>
    </citation>
    <scope>NUCLEOTIDE SEQUENCE [LARGE SCALE GENOMIC DNA]</scope>
</reference>
<dbReference type="AlphaFoldDB" id="A0A1F8G072"/>
<dbReference type="EMBL" id="MGKD01000031">
    <property type="protein sequence ID" value="OGN18765.1"/>
    <property type="molecule type" value="Genomic_DNA"/>
</dbReference>
<evidence type="ECO:0000256" key="1">
    <source>
        <dbReference type="SAM" id="Coils"/>
    </source>
</evidence>
<organism evidence="2 3">
    <name type="scientific">Candidatus Yanofskybacteria bacterium RIFCSPHIGHO2_12_FULL_45_19b</name>
    <dbReference type="NCBI Taxonomy" id="1802689"/>
    <lineage>
        <taxon>Bacteria</taxon>
        <taxon>Candidatus Yanofskyibacteriota</taxon>
    </lineage>
</organism>
<evidence type="ECO:0000313" key="2">
    <source>
        <dbReference type="EMBL" id="OGN18765.1"/>
    </source>
</evidence>
<evidence type="ECO:0000313" key="3">
    <source>
        <dbReference type="Proteomes" id="UP000177478"/>
    </source>
</evidence>
<dbReference type="Proteomes" id="UP000177478">
    <property type="component" value="Unassembled WGS sequence"/>
</dbReference>
<dbReference type="STRING" id="1802689.A3F25_03095"/>
<proteinExistence type="predicted"/>
<feature type="coiled-coil region" evidence="1">
    <location>
        <begin position="4"/>
        <end position="31"/>
    </location>
</feature>